<dbReference type="RefSeq" id="WP_145446654.1">
    <property type="nucleotide sequence ID" value="NZ_CP036280.1"/>
</dbReference>
<dbReference type="OrthoDB" id="3216194at2"/>
<feature type="compositionally biased region" description="Acidic residues" evidence="1">
    <location>
        <begin position="140"/>
        <end position="153"/>
    </location>
</feature>
<dbReference type="EMBL" id="CP036280">
    <property type="protein sequence ID" value="QDU72489.1"/>
    <property type="molecule type" value="Genomic_DNA"/>
</dbReference>
<organism evidence="3 4">
    <name type="scientific">Mucisphaera calidilacus</name>
    <dbReference type="NCBI Taxonomy" id="2527982"/>
    <lineage>
        <taxon>Bacteria</taxon>
        <taxon>Pseudomonadati</taxon>
        <taxon>Planctomycetota</taxon>
        <taxon>Phycisphaerae</taxon>
        <taxon>Phycisphaerales</taxon>
        <taxon>Phycisphaeraceae</taxon>
        <taxon>Mucisphaera</taxon>
    </lineage>
</organism>
<keyword evidence="2" id="KW-0732">Signal</keyword>
<feature type="compositionally biased region" description="Basic and acidic residues" evidence="1">
    <location>
        <begin position="198"/>
        <end position="207"/>
    </location>
</feature>
<dbReference type="AlphaFoldDB" id="A0A518BZV7"/>
<dbReference type="PROSITE" id="PS51257">
    <property type="entry name" value="PROKAR_LIPOPROTEIN"/>
    <property type="match status" value="1"/>
</dbReference>
<name>A0A518BZV7_9BACT</name>
<protein>
    <submittedName>
        <fullName evidence="3">Uncharacterized protein</fullName>
    </submittedName>
</protein>
<proteinExistence type="predicted"/>
<feature type="signal peptide" evidence="2">
    <location>
        <begin position="1"/>
        <end position="18"/>
    </location>
</feature>
<sequence length="207" mass="23156" precursor="true">MRTLTPLALALIMLTLTACSSGDAWRWVPRFNGDIGDNVSEETAFRVGYVPGETYKTLEPLLMTKPEGWNGPIHLVGFSTRPDEPDVLALYEQDPDSFDHFRGTLPAGTLIEITKLVYYDADTEEVDDDDEDKDEKQGEGPDDADHDDDDADEVVVVRPAYVEVRGKVRNGEFEGKTVILDAASREDDFPRDATGYLPDRELMKKVQ</sequence>
<evidence type="ECO:0000313" key="4">
    <source>
        <dbReference type="Proteomes" id="UP000320386"/>
    </source>
</evidence>
<feature type="region of interest" description="Disordered" evidence="1">
    <location>
        <begin position="124"/>
        <end position="154"/>
    </location>
</feature>
<accession>A0A518BZV7</accession>
<gene>
    <name evidence="3" type="ORF">Pan265_23550</name>
</gene>
<dbReference type="Proteomes" id="UP000320386">
    <property type="component" value="Chromosome"/>
</dbReference>
<feature type="compositionally biased region" description="Acidic residues" evidence="1">
    <location>
        <begin position="124"/>
        <end position="133"/>
    </location>
</feature>
<evidence type="ECO:0000256" key="1">
    <source>
        <dbReference type="SAM" id="MobiDB-lite"/>
    </source>
</evidence>
<keyword evidence="4" id="KW-1185">Reference proteome</keyword>
<reference evidence="3 4" key="1">
    <citation type="submission" date="2019-02" db="EMBL/GenBank/DDBJ databases">
        <title>Deep-cultivation of Planctomycetes and their phenomic and genomic characterization uncovers novel biology.</title>
        <authorList>
            <person name="Wiegand S."/>
            <person name="Jogler M."/>
            <person name="Boedeker C."/>
            <person name="Pinto D."/>
            <person name="Vollmers J."/>
            <person name="Rivas-Marin E."/>
            <person name="Kohn T."/>
            <person name="Peeters S.H."/>
            <person name="Heuer A."/>
            <person name="Rast P."/>
            <person name="Oberbeckmann S."/>
            <person name="Bunk B."/>
            <person name="Jeske O."/>
            <person name="Meyerdierks A."/>
            <person name="Storesund J.E."/>
            <person name="Kallscheuer N."/>
            <person name="Luecker S."/>
            <person name="Lage O.M."/>
            <person name="Pohl T."/>
            <person name="Merkel B.J."/>
            <person name="Hornburger P."/>
            <person name="Mueller R.-W."/>
            <person name="Bruemmer F."/>
            <person name="Labrenz M."/>
            <person name="Spormann A.M."/>
            <person name="Op den Camp H."/>
            <person name="Overmann J."/>
            <person name="Amann R."/>
            <person name="Jetten M.S.M."/>
            <person name="Mascher T."/>
            <person name="Medema M.H."/>
            <person name="Devos D.P."/>
            <person name="Kaster A.-K."/>
            <person name="Ovreas L."/>
            <person name="Rohde M."/>
            <person name="Galperin M.Y."/>
            <person name="Jogler C."/>
        </authorList>
    </citation>
    <scope>NUCLEOTIDE SEQUENCE [LARGE SCALE GENOMIC DNA]</scope>
    <source>
        <strain evidence="3 4">Pan265</strain>
    </source>
</reference>
<evidence type="ECO:0000256" key="2">
    <source>
        <dbReference type="SAM" id="SignalP"/>
    </source>
</evidence>
<dbReference type="KEGG" id="mcad:Pan265_23550"/>
<feature type="region of interest" description="Disordered" evidence="1">
    <location>
        <begin position="182"/>
        <end position="207"/>
    </location>
</feature>
<evidence type="ECO:0000313" key="3">
    <source>
        <dbReference type="EMBL" id="QDU72489.1"/>
    </source>
</evidence>
<feature type="chain" id="PRO_5021987414" evidence="2">
    <location>
        <begin position="19"/>
        <end position="207"/>
    </location>
</feature>